<dbReference type="SUPFAM" id="SSF52540">
    <property type="entry name" value="P-loop containing nucleoside triphosphate hydrolases"/>
    <property type="match status" value="1"/>
</dbReference>
<dbReference type="EMBL" id="FOXW01000010">
    <property type="protein sequence ID" value="SFQ45725.1"/>
    <property type="molecule type" value="Genomic_DNA"/>
</dbReference>
<dbReference type="GO" id="GO:0005525">
    <property type="term" value="F:GTP binding"/>
    <property type="evidence" value="ECO:0007669"/>
    <property type="project" value="UniProtKB-UniRule"/>
</dbReference>
<evidence type="ECO:0000256" key="4">
    <source>
        <dbReference type="HAMAP-Rule" id="MF_00849"/>
    </source>
</evidence>
<keyword evidence="4" id="KW-0699">rRNA-binding</keyword>
<keyword evidence="4" id="KW-0378">Hydrolase</keyword>
<dbReference type="PANTHER" id="PTHR42908">
    <property type="entry name" value="TRANSLATION ELONGATION FACTOR-RELATED"/>
    <property type="match status" value="1"/>
</dbReference>
<dbReference type="HAMAP" id="MF_00849">
    <property type="entry name" value="BipA"/>
    <property type="match status" value="1"/>
</dbReference>
<dbReference type="EC" id="3.6.5.-" evidence="4"/>
<dbReference type="InterPro" id="IPR035647">
    <property type="entry name" value="EFG_III/V"/>
</dbReference>
<evidence type="ECO:0000256" key="3">
    <source>
        <dbReference type="ARBA" id="ARBA00048548"/>
    </source>
</evidence>
<evidence type="ECO:0000313" key="7">
    <source>
        <dbReference type="Proteomes" id="UP000199136"/>
    </source>
</evidence>
<dbReference type="InterPro" id="IPR006298">
    <property type="entry name" value="BipA"/>
</dbReference>
<dbReference type="GO" id="GO:0019843">
    <property type="term" value="F:rRNA binding"/>
    <property type="evidence" value="ECO:0007669"/>
    <property type="project" value="UniProtKB-KW"/>
</dbReference>
<dbReference type="InterPro" id="IPR031157">
    <property type="entry name" value="G_TR_CS"/>
</dbReference>
<accession>A0A1I5YNS6</accession>
<comment type="subunit">
    <text evidence="4">Monomer.</text>
</comment>
<dbReference type="InterPro" id="IPR048876">
    <property type="entry name" value="BipA_C"/>
</dbReference>
<dbReference type="Pfam" id="PF00679">
    <property type="entry name" value="EFG_C"/>
    <property type="match status" value="1"/>
</dbReference>
<dbReference type="FunFam" id="2.40.30.10:FF:000016">
    <property type="entry name" value="GTP-binding protein TypA"/>
    <property type="match status" value="1"/>
</dbReference>
<dbReference type="CDD" id="cd03691">
    <property type="entry name" value="BipA_TypA_II"/>
    <property type="match status" value="1"/>
</dbReference>
<proteinExistence type="inferred from homology"/>
<name>A0A1I5YNS6_9LACT</name>
<dbReference type="GO" id="GO:0000027">
    <property type="term" value="P:ribosomal large subunit assembly"/>
    <property type="evidence" value="ECO:0007669"/>
    <property type="project" value="UniProtKB-UniRule"/>
</dbReference>
<dbReference type="FunFam" id="3.30.70.240:FF:000002">
    <property type="entry name" value="GTP-binding protein TypA"/>
    <property type="match status" value="1"/>
</dbReference>
<comment type="subcellular location">
    <subcellularLocation>
        <location evidence="4">Cytoplasm</location>
    </subcellularLocation>
    <text evidence="4">Binds to ribosomes.</text>
</comment>
<dbReference type="InterPro" id="IPR009000">
    <property type="entry name" value="Transl_B-barrel_sf"/>
</dbReference>
<keyword evidence="4" id="KW-0694">RNA-binding</keyword>
<dbReference type="InterPro" id="IPR035651">
    <property type="entry name" value="BipA_V"/>
</dbReference>
<protein>
    <recommendedName>
        <fullName evidence="4">Large ribosomal subunit assembly factor BipA</fullName>
        <ecNumber evidence="4">3.6.5.-</ecNumber>
    </recommendedName>
    <alternativeName>
        <fullName evidence="4">GTP-binding protein BipA</fullName>
    </alternativeName>
</protein>
<dbReference type="NCBIfam" id="TIGR01394">
    <property type="entry name" value="TypA_BipA"/>
    <property type="match status" value="1"/>
</dbReference>
<evidence type="ECO:0000256" key="2">
    <source>
        <dbReference type="ARBA" id="ARBA00023134"/>
    </source>
</evidence>
<dbReference type="Proteomes" id="UP000199136">
    <property type="component" value="Unassembled WGS sequence"/>
</dbReference>
<feature type="domain" description="Tr-type G" evidence="5">
    <location>
        <begin position="5"/>
        <end position="202"/>
    </location>
</feature>
<keyword evidence="4" id="KW-0963">Cytoplasm</keyword>
<sequence length="611" mass="68258">MKRRENLRNVAIIAHVDHGKTTLVDELLKQSDTLDAHNQLAERAMDSNAIEQERGITILAKNTAVKYKDTHINIMDTPGHADFGGEVERIMKMVDGVVLVVDSYEGTMPQTRFVLKKALEQKLTPIVVINKIDKPSARPAEVVDEVLELFIELGADDDQLEFPVVYASALNGTSSLSEDPSEQEASMDPVFETILKEIPAPVDNSEEPLQFQVSLLDYSDYVGRIGIGRVFRGTIRVGDQVALSKLDGTTKNFRVTKLLGFFGLNRVEIEEARAGDLIALSGMEDIFVGETVTPVDHIDPLPILHIDEPTLQMTFLTNNSPFAGREGKWVTSRKLEDRLLSELHTDVSLRVENTESPDAWIVSGRGELHLSILVENMRREGYELQVSRPEVIVKDFDGVKCEPFERVQIDSPEEYMGSIIESLSLRKGEMIDMVNNGNGQVKLVFLAPARGLIGYSTEFLSMTRGYGIMNHTFDQYLPVIKGTIGGRRNGTLVSTETGKATTYGIMGVEDRGTIFVEPGTEIYEGMIVGQNSRENDITVNITKEKQKTNIRSANKDQTNVIKTPRKLTLEESLEFIGEDEYCEITPVNVRLRKQILNKGEREKAAKKNKMK</sequence>
<organism evidence="6 7">
    <name type="scientific">Desemzia incerta</name>
    <dbReference type="NCBI Taxonomy" id="82801"/>
    <lineage>
        <taxon>Bacteria</taxon>
        <taxon>Bacillati</taxon>
        <taxon>Bacillota</taxon>
        <taxon>Bacilli</taxon>
        <taxon>Lactobacillales</taxon>
        <taxon>Carnobacteriaceae</taxon>
        <taxon>Desemzia</taxon>
    </lineage>
</organism>
<dbReference type="OrthoDB" id="9801591at2"/>
<dbReference type="InterPro" id="IPR047042">
    <property type="entry name" value="BipA_II"/>
</dbReference>
<dbReference type="Gene3D" id="3.40.50.300">
    <property type="entry name" value="P-loop containing nucleotide triphosphate hydrolases"/>
    <property type="match status" value="1"/>
</dbReference>
<dbReference type="SUPFAM" id="SSF50447">
    <property type="entry name" value="Translation proteins"/>
    <property type="match status" value="1"/>
</dbReference>
<dbReference type="CDD" id="cd16263">
    <property type="entry name" value="BipA_III"/>
    <property type="match status" value="1"/>
</dbReference>
<dbReference type="PANTHER" id="PTHR42908:SF8">
    <property type="entry name" value="TR-TYPE G DOMAIN-CONTAINING PROTEIN"/>
    <property type="match status" value="1"/>
</dbReference>
<dbReference type="Pfam" id="PF14492">
    <property type="entry name" value="EFG_III"/>
    <property type="match status" value="1"/>
</dbReference>
<dbReference type="Pfam" id="PF21018">
    <property type="entry name" value="BipA_C"/>
    <property type="match status" value="1"/>
</dbReference>
<dbReference type="Pfam" id="PF00009">
    <property type="entry name" value="GTP_EFTU"/>
    <property type="match status" value="1"/>
</dbReference>
<dbReference type="Gene3D" id="2.40.30.10">
    <property type="entry name" value="Translation factors"/>
    <property type="match status" value="1"/>
</dbReference>
<dbReference type="GO" id="GO:0043022">
    <property type="term" value="F:ribosome binding"/>
    <property type="evidence" value="ECO:0007669"/>
    <property type="project" value="UniProtKB-UniRule"/>
</dbReference>
<dbReference type="CDD" id="cd01891">
    <property type="entry name" value="TypA_BipA"/>
    <property type="match status" value="1"/>
</dbReference>
<dbReference type="CDD" id="cd03710">
    <property type="entry name" value="BipA_TypA_C"/>
    <property type="match status" value="1"/>
</dbReference>
<keyword evidence="4" id="KW-0820">tRNA-binding</keyword>
<evidence type="ECO:0000256" key="1">
    <source>
        <dbReference type="ARBA" id="ARBA00022741"/>
    </source>
</evidence>
<dbReference type="Pfam" id="PF03144">
    <property type="entry name" value="GTP_EFTU_D2"/>
    <property type="match status" value="1"/>
</dbReference>
<dbReference type="InterPro" id="IPR041095">
    <property type="entry name" value="EFG_II"/>
</dbReference>
<dbReference type="InterPro" id="IPR047041">
    <property type="entry name" value="BipA_GTP-bd_dom"/>
</dbReference>
<dbReference type="GO" id="GO:1990904">
    <property type="term" value="C:ribonucleoprotein complex"/>
    <property type="evidence" value="ECO:0007669"/>
    <property type="project" value="TreeGrafter"/>
</dbReference>
<dbReference type="SUPFAM" id="SSF54980">
    <property type="entry name" value="EF-G C-terminal domain-like"/>
    <property type="match status" value="2"/>
</dbReference>
<keyword evidence="2 4" id="KW-0342">GTP-binding</keyword>
<feature type="binding site" evidence="4">
    <location>
        <begin position="130"/>
        <end position="133"/>
    </location>
    <ligand>
        <name>GTP</name>
        <dbReference type="ChEBI" id="CHEBI:37565"/>
    </ligand>
</feature>
<dbReference type="PRINTS" id="PR00315">
    <property type="entry name" value="ELONGATNFCT"/>
</dbReference>
<keyword evidence="1 4" id="KW-0547">Nucleotide-binding</keyword>
<dbReference type="PROSITE" id="PS00301">
    <property type="entry name" value="G_TR_1"/>
    <property type="match status" value="1"/>
</dbReference>
<dbReference type="InterPro" id="IPR047043">
    <property type="entry name" value="BipA_III"/>
</dbReference>
<keyword evidence="4" id="KW-0690">Ribosome biogenesis</keyword>
<dbReference type="InterPro" id="IPR027417">
    <property type="entry name" value="P-loop_NTPase"/>
</dbReference>
<dbReference type="PROSITE" id="PS51722">
    <property type="entry name" value="G_TR_2"/>
    <property type="match status" value="1"/>
</dbReference>
<dbReference type="GO" id="GO:0005829">
    <property type="term" value="C:cytosol"/>
    <property type="evidence" value="ECO:0007669"/>
    <property type="project" value="TreeGrafter"/>
</dbReference>
<dbReference type="InterPro" id="IPR000795">
    <property type="entry name" value="T_Tr_GTP-bd_dom"/>
</dbReference>
<dbReference type="Gene3D" id="3.30.70.240">
    <property type="match status" value="1"/>
</dbReference>
<reference evidence="6 7" key="1">
    <citation type="submission" date="2016-10" db="EMBL/GenBank/DDBJ databases">
        <authorList>
            <person name="de Groot N.N."/>
        </authorList>
    </citation>
    <scope>NUCLEOTIDE SEQUENCE [LARGE SCALE GENOMIC DNA]</scope>
    <source>
        <strain evidence="6 7">DSM 20581</strain>
    </source>
</reference>
<dbReference type="Gene3D" id="2.40.50.250">
    <property type="entry name" value="bipa protein"/>
    <property type="match status" value="1"/>
</dbReference>
<dbReference type="GO" id="GO:0003924">
    <property type="term" value="F:GTPase activity"/>
    <property type="evidence" value="ECO:0007669"/>
    <property type="project" value="UniProtKB-UniRule"/>
</dbReference>
<dbReference type="AlphaFoldDB" id="A0A1I5YNS6"/>
<dbReference type="GO" id="GO:0010467">
    <property type="term" value="P:gene expression"/>
    <property type="evidence" value="ECO:0007669"/>
    <property type="project" value="UniProtKB-ARBA"/>
</dbReference>
<dbReference type="InterPro" id="IPR005225">
    <property type="entry name" value="Small_GTP-bd"/>
</dbReference>
<evidence type="ECO:0000313" key="6">
    <source>
        <dbReference type="EMBL" id="SFQ45725.1"/>
    </source>
</evidence>
<dbReference type="SMART" id="SM00838">
    <property type="entry name" value="EFG_C"/>
    <property type="match status" value="1"/>
</dbReference>
<dbReference type="NCBIfam" id="TIGR00231">
    <property type="entry name" value="small_GTP"/>
    <property type="match status" value="1"/>
</dbReference>
<comment type="similarity">
    <text evidence="4">Belongs to the TRAFAC class translation factor GTPase superfamily. Classic translation factor GTPase family. BipA subfamily.</text>
</comment>
<dbReference type="InterPro" id="IPR000640">
    <property type="entry name" value="EFG_V-like"/>
</dbReference>
<dbReference type="Gene3D" id="3.30.70.870">
    <property type="entry name" value="Elongation Factor G (Translational Gtpase), domain 3"/>
    <property type="match status" value="1"/>
</dbReference>
<keyword evidence="7" id="KW-1185">Reference proteome</keyword>
<comment type="catalytic activity">
    <reaction evidence="3 4">
        <text>GTP + H2O = GDP + phosphate + H(+)</text>
        <dbReference type="Rhea" id="RHEA:19669"/>
        <dbReference type="ChEBI" id="CHEBI:15377"/>
        <dbReference type="ChEBI" id="CHEBI:15378"/>
        <dbReference type="ChEBI" id="CHEBI:37565"/>
        <dbReference type="ChEBI" id="CHEBI:43474"/>
        <dbReference type="ChEBI" id="CHEBI:58189"/>
    </reaction>
</comment>
<dbReference type="GO" id="GO:0009409">
    <property type="term" value="P:response to cold"/>
    <property type="evidence" value="ECO:0007669"/>
    <property type="project" value="UniProtKB-ARBA"/>
</dbReference>
<gene>
    <name evidence="4" type="primary">bipA</name>
    <name evidence="6" type="ORF">SAMN04488506_2139</name>
</gene>
<dbReference type="FunFam" id="3.30.70.870:FF:000003">
    <property type="entry name" value="GTP-binding protein TypA"/>
    <property type="match status" value="1"/>
</dbReference>
<dbReference type="InterPro" id="IPR004161">
    <property type="entry name" value="EFTu-like_2"/>
</dbReference>
<dbReference type="RefSeq" id="WP_092481147.1">
    <property type="nucleotide sequence ID" value="NZ_FOXW01000010.1"/>
</dbReference>
<dbReference type="InterPro" id="IPR042116">
    <property type="entry name" value="TypA/BipA_C"/>
</dbReference>
<dbReference type="GO" id="GO:0000049">
    <property type="term" value="F:tRNA binding"/>
    <property type="evidence" value="ECO:0007669"/>
    <property type="project" value="UniProtKB-KW"/>
</dbReference>
<comment type="function">
    <text evidence="4">A 50S ribosomal subunit assembly protein with GTPase activity, required for 50S subunit assembly at low temperatures, may also play a role in translation. Binds GTP and analogs. Binds the 70S ribosome between the 30S and 50S subunits, in a similar position as ribosome-bound EF-G; it contacts a number of ribosomal proteins, both rRNAs and the A-site tRNA.</text>
</comment>
<dbReference type="FunFam" id="2.40.50.250:FF:000001">
    <property type="entry name" value="GTP-binding protein TypA"/>
    <property type="match status" value="1"/>
</dbReference>
<dbReference type="FunFam" id="3.40.50.300:FF:000055">
    <property type="entry name" value="GTP-binding protein TypA"/>
    <property type="match status" value="1"/>
</dbReference>
<evidence type="ECO:0000259" key="5">
    <source>
        <dbReference type="PROSITE" id="PS51722"/>
    </source>
</evidence>
<feature type="binding site" evidence="4">
    <location>
        <begin position="17"/>
        <end position="22"/>
    </location>
    <ligand>
        <name>GTP</name>
        <dbReference type="ChEBI" id="CHEBI:37565"/>
    </ligand>
</feature>
<dbReference type="STRING" id="82801.SAMN04488506_2139"/>